<gene>
    <name evidence="5" type="ORF">VH12019_00327</name>
</gene>
<name>A0A6B9SV31_9CAUD</name>
<evidence type="ECO:0000256" key="2">
    <source>
        <dbReference type="ARBA" id="ARBA00022561"/>
    </source>
</evidence>
<sequence>MTVSNSNGLPDIVTVQKRLYPLIFTEIVSEQPTKQPVATAYGFKAVPEADDGSGWTQFGFRLDRWYAQVESSKMKTEISLETLQDMQALGVSNSVIVDSLADQIADEINTSIIGALNSISTVGTALTLTGNTDFEKGQDLYTKVHLAASEIEKTTGCKGTYVVAGGKCFGYLTGCGVVQRVGESDVYKAWSGLYIVHDKYATSDYVTVGVKKDMGDYEISSLVFSPYQFDQANDGAIAYQYKGTDPKSFHPVYGVIARYALTVPPLEDNQTGAVEIDWSNLGALANSSKLSYTYAVTV</sequence>
<dbReference type="Pfam" id="PF07068">
    <property type="entry name" value="Gp23"/>
    <property type="match status" value="1"/>
</dbReference>
<keyword evidence="3" id="KW-0946">Virion</keyword>
<evidence type="ECO:0000313" key="5">
    <source>
        <dbReference type="EMBL" id="QHJ74246.1"/>
    </source>
</evidence>
<dbReference type="Proteomes" id="UP000464957">
    <property type="component" value="Segment"/>
</dbReference>
<accession>A0A6B9SV31</accession>
<reference evidence="5 6" key="1">
    <citation type="submission" date="2019-12" db="EMBL/GenBank/DDBJ databases">
        <authorList>
            <person name="Harris M."/>
            <person name="Ho T.C."/>
            <person name="Fruchtman H."/>
            <person name="Garin M."/>
            <person name="Kubatin V."/>
            <person name="Lu T."/>
            <person name="Xue L."/>
            <person name="Marr M.T."/>
        </authorList>
    </citation>
    <scope>NUCLEOTIDE SEQUENCE [LARGE SCALE GENOMIC DNA]</scope>
</reference>
<keyword evidence="2" id="KW-0167">Capsid protein</keyword>
<dbReference type="Gene3D" id="3.30.2320.40">
    <property type="match status" value="1"/>
</dbReference>
<protein>
    <recommendedName>
        <fullName evidence="7">Capsid vertex protein</fullName>
    </recommendedName>
</protein>
<evidence type="ECO:0000256" key="4">
    <source>
        <dbReference type="ARBA" id="ARBA00022921"/>
    </source>
</evidence>
<evidence type="ECO:0000256" key="3">
    <source>
        <dbReference type="ARBA" id="ARBA00022844"/>
    </source>
</evidence>
<evidence type="ECO:0000313" key="6">
    <source>
        <dbReference type="Proteomes" id="UP000464957"/>
    </source>
</evidence>
<dbReference type="GO" id="GO:0019028">
    <property type="term" value="C:viral capsid"/>
    <property type="evidence" value="ECO:0007669"/>
    <property type="project" value="UniProtKB-KW"/>
</dbReference>
<keyword evidence="4" id="KW-0426">Late protein</keyword>
<organism evidence="5 6">
    <name type="scientific">Vibrio phage VH1_2019</name>
    <dbReference type="NCBI Taxonomy" id="2686307"/>
    <lineage>
        <taxon>Viruses</taxon>
        <taxon>Duplodnaviria</taxon>
        <taxon>Heunggongvirae</taxon>
        <taxon>Uroviricota</taxon>
        <taxon>Caudoviricetes</taxon>
        <taxon>Pantevenvirales</taxon>
        <taxon>Straboviridae</taxon>
        <taxon>Schizotequatrovirus</taxon>
        <taxon>Schizotequatrovirus KVP40</taxon>
    </lineage>
</organism>
<evidence type="ECO:0008006" key="7">
    <source>
        <dbReference type="Google" id="ProtNLM"/>
    </source>
</evidence>
<evidence type="ECO:0000256" key="1">
    <source>
        <dbReference type="ARBA" id="ARBA00004328"/>
    </source>
</evidence>
<proteinExistence type="predicted"/>
<dbReference type="InterPro" id="IPR010762">
    <property type="entry name" value="Gp23/Gp24_T4-like"/>
</dbReference>
<comment type="subcellular location">
    <subcellularLocation>
        <location evidence="1">Virion</location>
    </subcellularLocation>
</comment>
<dbReference type="EMBL" id="MN794232">
    <property type="protein sequence ID" value="QHJ74246.1"/>
    <property type="molecule type" value="Genomic_DNA"/>
</dbReference>